<evidence type="ECO:0000256" key="2">
    <source>
        <dbReference type="ARBA" id="ARBA00022692"/>
    </source>
</evidence>
<keyword evidence="7" id="KW-1185">Reference proteome</keyword>
<evidence type="ECO:0000256" key="4">
    <source>
        <dbReference type="ARBA" id="ARBA00023136"/>
    </source>
</evidence>
<accession>A0ABN1AX93</accession>
<comment type="subcellular location">
    <subcellularLocation>
        <location evidence="1">Membrane</location>
        <topology evidence="1">Multi-pass membrane protein</topology>
    </subcellularLocation>
</comment>
<evidence type="ECO:0000313" key="7">
    <source>
        <dbReference type="Proteomes" id="UP001499895"/>
    </source>
</evidence>
<dbReference type="Proteomes" id="UP001499895">
    <property type="component" value="Unassembled WGS sequence"/>
</dbReference>
<feature type="transmembrane region" description="Helical" evidence="5">
    <location>
        <begin position="107"/>
        <end position="125"/>
    </location>
</feature>
<dbReference type="RefSeq" id="WP_344095593.1">
    <property type="nucleotide sequence ID" value="NZ_BAAAHB010000089.1"/>
</dbReference>
<feature type="transmembrane region" description="Helical" evidence="5">
    <location>
        <begin position="68"/>
        <end position="87"/>
    </location>
</feature>
<evidence type="ECO:0000256" key="3">
    <source>
        <dbReference type="ARBA" id="ARBA00022989"/>
    </source>
</evidence>
<proteinExistence type="predicted"/>
<dbReference type="EMBL" id="BAAAHB010000089">
    <property type="protein sequence ID" value="GAA0485777.1"/>
    <property type="molecule type" value="Genomic_DNA"/>
</dbReference>
<evidence type="ECO:0000256" key="1">
    <source>
        <dbReference type="ARBA" id="ARBA00004141"/>
    </source>
</evidence>
<dbReference type="InterPro" id="IPR032808">
    <property type="entry name" value="DoxX"/>
</dbReference>
<organism evidence="6 7">
    <name type="scientific">Streptomyces stramineus</name>
    <dbReference type="NCBI Taxonomy" id="173861"/>
    <lineage>
        <taxon>Bacteria</taxon>
        <taxon>Bacillati</taxon>
        <taxon>Actinomycetota</taxon>
        <taxon>Actinomycetes</taxon>
        <taxon>Kitasatosporales</taxon>
        <taxon>Streptomycetaceae</taxon>
        <taxon>Streptomyces</taxon>
    </lineage>
</organism>
<evidence type="ECO:0000313" key="6">
    <source>
        <dbReference type="EMBL" id="GAA0485777.1"/>
    </source>
</evidence>
<feature type="transmembrane region" description="Helical" evidence="5">
    <location>
        <begin position="38"/>
        <end position="62"/>
    </location>
</feature>
<feature type="transmembrane region" description="Helical" evidence="5">
    <location>
        <begin position="6"/>
        <end position="26"/>
    </location>
</feature>
<name>A0ABN1AX93_9ACTN</name>
<gene>
    <name evidence="6" type="ORF">GCM10009544_54120</name>
</gene>
<protein>
    <recommendedName>
        <fullName evidence="8">DoxX family protein</fullName>
    </recommendedName>
</protein>
<evidence type="ECO:0008006" key="8">
    <source>
        <dbReference type="Google" id="ProtNLM"/>
    </source>
</evidence>
<keyword evidence="4 5" id="KW-0472">Membrane</keyword>
<evidence type="ECO:0000256" key="5">
    <source>
        <dbReference type="SAM" id="Phobius"/>
    </source>
</evidence>
<sequence length="139" mass="14553">MDVLVLIGRILFVLLFLGSAAGHLTQTKVMAGYAAAKGVPAAAAATAGSGVLLLAGALSVVLGVWADLGALLLAVFLLPTALLMHAFWKESDPQMRQQEMIQFEKDIALMGASLILFAFFAYAGHDLGLTLTGPLFSLH</sequence>
<dbReference type="Pfam" id="PF07681">
    <property type="entry name" value="DoxX"/>
    <property type="match status" value="1"/>
</dbReference>
<keyword evidence="3 5" id="KW-1133">Transmembrane helix</keyword>
<reference evidence="6 7" key="1">
    <citation type="journal article" date="2019" name="Int. J. Syst. Evol. Microbiol.">
        <title>The Global Catalogue of Microorganisms (GCM) 10K type strain sequencing project: providing services to taxonomists for standard genome sequencing and annotation.</title>
        <authorList>
            <consortium name="The Broad Institute Genomics Platform"/>
            <consortium name="The Broad Institute Genome Sequencing Center for Infectious Disease"/>
            <person name="Wu L."/>
            <person name="Ma J."/>
        </authorList>
    </citation>
    <scope>NUCLEOTIDE SEQUENCE [LARGE SCALE GENOMIC DNA]</scope>
    <source>
        <strain evidence="6 7">JCM 10649</strain>
    </source>
</reference>
<keyword evidence="2 5" id="KW-0812">Transmembrane</keyword>
<comment type="caution">
    <text evidence="6">The sequence shown here is derived from an EMBL/GenBank/DDBJ whole genome shotgun (WGS) entry which is preliminary data.</text>
</comment>